<name>A0ABX9FT44_9ENTR</name>
<dbReference type="InterPro" id="IPR050263">
    <property type="entry name" value="Bact_Fimbrial_Adh_Pro"/>
</dbReference>
<dbReference type="GeneID" id="99809980"/>
<protein>
    <submittedName>
        <fullName evidence="7">Type 1 fimbria pilin</fullName>
    </submittedName>
</protein>
<dbReference type="InterPro" id="IPR000259">
    <property type="entry name" value="Adhesion_dom_fimbrial"/>
</dbReference>
<evidence type="ECO:0000313" key="7">
    <source>
        <dbReference type="EMBL" id="RBP08800.1"/>
    </source>
</evidence>
<evidence type="ECO:0000256" key="3">
    <source>
        <dbReference type="ARBA" id="ARBA00022729"/>
    </source>
</evidence>
<dbReference type="RefSeq" id="WP_108474755.1">
    <property type="nucleotide sequence ID" value="NZ_BNAA01000008.1"/>
</dbReference>
<sequence length="346" mass="37248">MRIFNPLPRTGLLLLILSGALFSTSSYALTCKRASDGSVEQIIPLDHQINVSTANLTAGTVLWRSQTFTSTFKCTDTNNHPQGEDAYLWWDPDVKMSAIHNSLEVGVTFLGTDIDPTKIKSTDIGPGTVCQRTAGGRCRPPALPQTITASYAIYIKATGNPPPSNGVINDQSKYAAFQVDGEGGLNNQPNSNFRAYVSGLGNIRFISCSPKITVSANNGETVNFGAIPARNAVVGKIEKQVPFSIRADLTGQGQDCEKQTLMANFSTTYPTQDNQVILPEQNSGFGILLSRADSPNTWINMNTPTELGYVNGSVVESNFLASLKWLSATPKVGKFNASANIDVTFK</sequence>
<evidence type="ECO:0000259" key="6">
    <source>
        <dbReference type="Pfam" id="PF00419"/>
    </source>
</evidence>
<reference evidence="7 8" key="1">
    <citation type="submission" date="2018-06" db="EMBL/GenBank/DDBJ databases">
        <title>Genomic Encyclopedia of Type Strains, Phase IV (KMG-IV): sequencing the most valuable type-strain genomes for metagenomic binning, comparative biology and taxonomic classification.</title>
        <authorList>
            <person name="Goeker M."/>
        </authorList>
    </citation>
    <scope>NUCLEOTIDE SEQUENCE [LARGE SCALE GENOMIC DNA]</scope>
    <source>
        <strain evidence="7 8">DSM 27453</strain>
    </source>
</reference>
<dbReference type="Gene3D" id="2.60.40.1090">
    <property type="entry name" value="Fimbrial-type adhesion domain"/>
    <property type="match status" value="1"/>
</dbReference>
<comment type="similarity">
    <text evidence="2">Belongs to the fimbrial protein family.</text>
</comment>
<feature type="chain" id="PRO_5046248698" evidence="5">
    <location>
        <begin position="29"/>
        <end position="346"/>
    </location>
</feature>
<feature type="signal peptide" evidence="5">
    <location>
        <begin position="1"/>
        <end position="28"/>
    </location>
</feature>
<evidence type="ECO:0000256" key="4">
    <source>
        <dbReference type="ARBA" id="ARBA00023263"/>
    </source>
</evidence>
<feature type="domain" description="Fimbrial-type adhesion" evidence="6">
    <location>
        <begin position="217"/>
        <end position="345"/>
    </location>
</feature>
<evidence type="ECO:0000256" key="5">
    <source>
        <dbReference type="SAM" id="SignalP"/>
    </source>
</evidence>
<dbReference type="Pfam" id="PF00419">
    <property type="entry name" value="Fimbrial"/>
    <property type="match status" value="1"/>
</dbReference>
<dbReference type="InterPro" id="IPR036937">
    <property type="entry name" value="Adhesion_dom_fimbrial_sf"/>
</dbReference>
<dbReference type="PANTHER" id="PTHR33420">
    <property type="entry name" value="FIMBRIAL SUBUNIT ELFA-RELATED"/>
    <property type="match status" value="1"/>
</dbReference>
<gene>
    <name evidence="7" type="ORF">DFQ50_10884</name>
</gene>
<evidence type="ECO:0000313" key="8">
    <source>
        <dbReference type="Proteomes" id="UP000253201"/>
    </source>
</evidence>
<dbReference type="SUPFAM" id="SSF49401">
    <property type="entry name" value="Bacterial adhesins"/>
    <property type="match status" value="1"/>
</dbReference>
<comment type="subcellular location">
    <subcellularLocation>
        <location evidence="1">Fimbrium</location>
    </subcellularLocation>
</comment>
<keyword evidence="3 5" id="KW-0732">Signal</keyword>
<dbReference type="Proteomes" id="UP000253201">
    <property type="component" value="Unassembled WGS sequence"/>
</dbReference>
<organism evidence="7 8">
    <name type="scientific">Pseudocitrobacter faecalis</name>
    <dbReference type="NCBI Taxonomy" id="1398493"/>
    <lineage>
        <taxon>Bacteria</taxon>
        <taxon>Pseudomonadati</taxon>
        <taxon>Pseudomonadota</taxon>
        <taxon>Gammaproteobacteria</taxon>
        <taxon>Enterobacterales</taxon>
        <taxon>Enterobacteriaceae</taxon>
        <taxon>Pseudocitrobacter</taxon>
    </lineage>
</organism>
<keyword evidence="4" id="KW-0281">Fimbrium</keyword>
<dbReference type="EMBL" id="QNRL01000008">
    <property type="protein sequence ID" value="RBP08800.1"/>
    <property type="molecule type" value="Genomic_DNA"/>
</dbReference>
<evidence type="ECO:0000256" key="1">
    <source>
        <dbReference type="ARBA" id="ARBA00004561"/>
    </source>
</evidence>
<accession>A0ABX9FT44</accession>
<keyword evidence="8" id="KW-1185">Reference proteome</keyword>
<evidence type="ECO:0000256" key="2">
    <source>
        <dbReference type="ARBA" id="ARBA00006671"/>
    </source>
</evidence>
<proteinExistence type="inferred from homology"/>
<dbReference type="PANTHER" id="PTHR33420:SF3">
    <property type="entry name" value="FIMBRIAL SUBUNIT ELFA"/>
    <property type="match status" value="1"/>
</dbReference>
<dbReference type="InterPro" id="IPR008966">
    <property type="entry name" value="Adhesion_dom_sf"/>
</dbReference>
<comment type="caution">
    <text evidence="7">The sequence shown here is derived from an EMBL/GenBank/DDBJ whole genome shotgun (WGS) entry which is preliminary data.</text>
</comment>